<name>A0A1J5NYI1_9ZZZZ</name>
<proteinExistence type="predicted"/>
<sequence>MTPSIHCPCTQVSTQSAMTSRDTSEYFMPSVPMDMPSAMVGVPNICGLPPAARTPSIAASARRCRPELQGVTVEWALATPIIGLLKSDFL</sequence>
<accession>A0A1J5NYI1</accession>
<reference evidence="1" key="1">
    <citation type="submission" date="2016-10" db="EMBL/GenBank/DDBJ databases">
        <title>Sequence of Gallionella enrichment culture.</title>
        <authorList>
            <person name="Poehlein A."/>
            <person name="Muehling M."/>
            <person name="Daniel R."/>
        </authorList>
    </citation>
    <scope>NUCLEOTIDE SEQUENCE</scope>
</reference>
<dbReference type="AlphaFoldDB" id="A0A1J5NYI1"/>
<protein>
    <submittedName>
        <fullName evidence="1">Uncharacterized protein</fullName>
    </submittedName>
</protein>
<organism evidence="1">
    <name type="scientific">mine drainage metagenome</name>
    <dbReference type="NCBI Taxonomy" id="410659"/>
    <lineage>
        <taxon>unclassified sequences</taxon>
        <taxon>metagenomes</taxon>
        <taxon>ecological metagenomes</taxon>
    </lineage>
</organism>
<gene>
    <name evidence="1" type="ORF">GALL_546470</name>
</gene>
<dbReference type="EMBL" id="MLJW01008672">
    <property type="protein sequence ID" value="OIQ63810.1"/>
    <property type="molecule type" value="Genomic_DNA"/>
</dbReference>
<evidence type="ECO:0000313" key="1">
    <source>
        <dbReference type="EMBL" id="OIQ63810.1"/>
    </source>
</evidence>
<comment type="caution">
    <text evidence="1">The sequence shown here is derived from an EMBL/GenBank/DDBJ whole genome shotgun (WGS) entry which is preliminary data.</text>
</comment>